<reference evidence="1" key="1">
    <citation type="submission" date="2021-09" db="EMBL/GenBank/DDBJ databases">
        <authorList>
            <consortium name="AG Swart"/>
            <person name="Singh M."/>
            <person name="Singh A."/>
            <person name="Seah K."/>
            <person name="Emmerich C."/>
        </authorList>
    </citation>
    <scope>NUCLEOTIDE SEQUENCE</scope>
    <source>
        <strain evidence="1">ATCC30299</strain>
    </source>
</reference>
<keyword evidence="2" id="KW-1185">Reference proteome</keyword>
<dbReference type="EMBL" id="CAJZBQ010000061">
    <property type="protein sequence ID" value="CAG9335137.1"/>
    <property type="molecule type" value="Genomic_DNA"/>
</dbReference>
<dbReference type="Proteomes" id="UP001162131">
    <property type="component" value="Unassembled WGS sequence"/>
</dbReference>
<accession>A0AAU9K9J6</accession>
<organism evidence="1 2">
    <name type="scientific">Blepharisma stoltei</name>
    <dbReference type="NCBI Taxonomy" id="1481888"/>
    <lineage>
        <taxon>Eukaryota</taxon>
        <taxon>Sar</taxon>
        <taxon>Alveolata</taxon>
        <taxon>Ciliophora</taxon>
        <taxon>Postciliodesmatophora</taxon>
        <taxon>Heterotrichea</taxon>
        <taxon>Heterotrichida</taxon>
        <taxon>Blepharismidae</taxon>
        <taxon>Blepharisma</taxon>
    </lineage>
</organism>
<evidence type="ECO:0000313" key="1">
    <source>
        <dbReference type="EMBL" id="CAG9335137.1"/>
    </source>
</evidence>
<dbReference type="AlphaFoldDB" id="A0AAU9K9J6"/>
<evidence type="ECO:0000313" key="2">
    <source>
        <dbReference type="Proteomes" id="UP001162131"/>
    </source>
</evidence>
<sequence length="109" mass="13424">MRRDKVYGIYTNQTVKSCPSDKKSLRWERRKVKKHQVGYGNLEDGIPRIGYDWKFHKVLSKVHKFDYPRWSPTRFTPTRRVKIVFREDLPNYKYEYQFESIDKLCCKWE</sequence>
<comment type="caution">
    <text evidence="1">The sequence shown here is derived from an EMBL/GenBank/DDBJ whole genome shotgun (WGS) entry which is preliminary data.</text>
</comment>
<gene>
    <name evidence="1" type="ORF">BSTOLATCC_MIC63347</name>
</gene>
<proteinExistence type="predicted"/>
<protein>
    <submittedName>
        <fullName evidence="1">Uncharacterized protein</fullName>
    </submittedName>
</protein>
<name>A0AAU9K9J6_9CILI</name>